<reference evidence="1" key="1">
    <citation type="journal article" date="2020" name="Stud. Mycol.">
        <title>101 Dothideomycetes genomes: a test case for predicting lifestyles and emergence of pathogens.</title>
        <authorList>
            <person name="Haridas S."/>
            <person name="Albert R."/>
            <person name="Binder M."/>
            <person name="Bloem J."/>
            <person name="Labutti K."/>
            <person name="Salamov A."/>
            <person name="Andreopoulos B."/>
            <person name="Baker S."/>
            <person name="Barry K."/>
            <person name="Bills G."/>
            <person name="Bluhm B."/>
            <person name="Cannon C."/>
            <person name="Castanera R."/>
            <person name="Culley D."/>
            <person name="Daum C."/>
            <person name="Ezra D."/>
            <person name="Gonzalez J."/>
            <person name="Henrissat B."/>
            <person name="Kuo A."/>
            <person name="Liang C."/>
            <person name="Lipzen A."/>
            <person name="Lutzoni F."/>
            <person name="Magnuson J."/>
            <person name="Mondo S."/>
            <person name="Nolan M."/>
            <person name="Ohm R."/>
            <person name="Pangilinan J."/>
            <person name="Park H.-J."/>
            <person name="Ramirez L."/>
            <person name="Alfaro M."/>
            <person name="Sun H."/>
            <person name="Tritt A."/>
            <person name="Yoshinaga Y."/>
            <person name="Zwiers L.-H."/>
            <person name="Turgeon B."/>
            <person name="Goodwin S."/>
            <person name="Spatafora J."/>
            <person name="Crous P."/>
            <person name="Grigoriev I."/>
        </authorList>
    </citation>
    <scope>NUCLEOTIDE SEQUENCE</scope>
    <source>
        <strain evidence="1">ATCC 74209</strain>
    </source>
</reference>
<accession>A0A9P4JFE2</accession>
<protein>
    <submittedName>
        <fullName evidence="1">Uncharacterized protein</fullName>
    </submittedName>
</protein>
<dbReference type="AlphaFoldDB" id="A0A9P4JFE2"/>
<name>A0A9P4JFE2_9PLEO</name>
<sequence length="616" mass="68529">MASAPSTVLIELSDHLQKVETDPSTSLDEQLLEKCQLYTSTPEYRGHEWKNSQSIFFQVARLLPNLQQDPAPLNDFVLKLSAPYRFDDVKDLDFRIGLDLAAKPFHHLILSLLEKAAASEIDSEKLANQPDVVRAVVRLWLCTDDAGIATKAGDLLVSLLTVSKNLSQGSPAYGRGPMWKRIFEDKDVYGLFYVFCSMKSLPSNETPLSKRDKTLAQARLFDWLPIIGSLSWDAITTSHHRDIERAVGLSGDQGLLHFAATRMVDKEDDILMHMSLINFYSDLISTIRIPTTSGNSSVALDFLKQHQLHQEIMGFYTADEADMGIEQSFLGSRVANYVSVYVSTYPDDFEDGPEVQKIRERSALATKKCEPDHLHVLASMPRTSLVPRISNRLEWTECPVFSLPITRTNPDALKTLATIFHGPMQEEITFPAISSPPSSPRHTAEQFYARLITAYYYLKHPTMFSDLIHHADTIAMADTALAALLLLRAIITSKWSTLTPPNFPSDESTLHVLQQLEKFPKSGVELVLDPTISGGVLPYLLKPATTFSGLVGGVGEAESAAYRVAMAKFDVLKALGERMQHAGVRHEVDSMVRRRIAEGPWGNQNSAGSRIGTLEM</sequence>
<comment type="caution">
    <text evidence="1">The sequence shown here is derived from an EMBL/GenBank/DDBJ whole genome shotgun (WGS) entry which is preliminary data.</text>
</comment>
<evidence type="ECO:0000313" key="1">
    <source>
        <dbReference type="EMBL" id="KAF2198235.1"/>
    </source>
</evidence>
<organism evidence="1 2">
    <name type="scientific">Delitschia confertaspora ATCC 74209</name>
    <dbReference type="NCBI Taxonomy" id="1513339"/>
    <lineage>
        <taxon>Eukaryota</taxon>
        <taxon>Fungi</taxon>
        <taxon>Dikarya</taxon>
        <taxon>Ascomycota</taxon>
        <taxon>Pezizomycotina</taxon>
        <taxon>Dothideomycetes</taxon>
        <taxon>Pleosporomycetidae</taxon>
        <taxon>Pleosporales</taxon>
        <taxon>Delitschiaceae</taxon>
        <taxon>Delitschia</taxon>
    </lineage>
</organism>
<dbReference type="OrthoDB" id="4538483at2759"/>
<evidence type="ECO:0000313" key="2">
    <source>
        <dbReference type="Proteomes" id="UP000799536"/>
    </source>
</evidence>
<proteinExistence type="predicted"/>
<dbReference type="Proteomes" id="UP000799536">
    <property type="component" value="Unassembled WGS sequence"/>
</dbReference>
<keyword evidence="2" id="KW-1185">Reference proteome</keyword>
<dbReference type="EMBL" id="ML994160">
    <property type="protein sequence ID" value="KAF2198235.1"/>
    <property type="molecule type" value="Genomic_DNA"/>
</dbReference>
<gene>
    <name evidence="1" type="ORF">GQ43DRAFT_170224</name>
</gene>